<dbReference type="EMBL" id="BPQF01000019">
    <property type="protein sequence ID" value="GJD41188.1"/>
    <property type="molecule type" value="Genomic_DNA"/>
</dbReference>
<evidence type="ECO:0000256" key="1">
    <source>
        <dbReference type="SAM" id="Phobius"/>
    </source>
</evidence>
<organism evidence="2">
    <name type="scientific">Methylobacterium bullatum</name>
    <dbReference type="NCBI Taxonomy" id="570505"/>
    <lineage>
        <taxon>Bacteria</taxon>
        <taxon>Pseudomonadati</taxon>
        <taxon>Pseudomonadota</taxon>
        <taxon>Alphaproteobacteria</taxon>
        <taxon>Hyphomicrobiales</taxon>
        <taxon>Methylobacteriaceae</taxon>
        <taxon>Methylobacterium</taxon>
    </lineage>
</organism>
<name>A0A679JAA5_9HYPH</name>
<accession>A0A679JAA5</accession>
<keyword evidence="1" id="KW-1133">Transmembrane helix</keyword>
<reference evidence="3" key="1">
    <citation type="journal article" date="2016" name="Front. Microbiol.">
        <title>Genome Sequence of the Piezophilic, Mesophilic Sulfate-Reducing Bacterium Desulfovibrio indicus J2T.</title>
        <authorList>
            <person name="Cao J."/>
            <person name="Maignien L."/>
            <person name="Shao Z."/>
            <person name="Alain K."/>
            <person name="Jebbar M."/>
        </authorList>
    </citation>
    <scope>NUCLEOTIDE SEQUENCE</scope>
    <source>
        <strain evidence="3">DSM 21893</strain>
    </source>
</reference>
<dbReference type="Proteomes" id="UP001055307">
    <property type="component" value="Unassembled WGS sequence"/>
</dbReference>
<dbReference type="AlphaFoldDB" id="A0A679JAA5"/>
<keyword evidence="4" id="KW-1185">Reference proteome</keyword>
<feature type="transmembrane region" description="Helical" evidence="1">
    <location>
        <begin position="15"/>
        <end position="34"/>
    </location>
</feature>
<dbReference type="EMBL" id="LR743504">
    <property type="protein sequence ID" value="CAA2105638.1"/>
    <property type="molecule type" value="Genomic_DNA"/>
</dbReference>
<gene>
    <name evidence="2" type="ORF">MBUL_03293</name>
    <name evidence="3" type="ORF">OICFNHDK_3667</name>
</gene>
<evidence type="ECO:0000313" key="4">
    <source>
        <dbReference type="Proteomes" id="UP001055307"/>
    </source>
</evidence>
<proteinExistence type="predicted"/>
<evidence type="ECO:0000313" key="2">
    <source>
        <dbReference type="EMBL" id="CAA2105638.1"/>
    </source>
</evidence>
<keyword evidence="1" id="KW-0472">Membrane</keyword>
<keyword evidence="1" id="KW-0812">Transmembrane</keyword>
<protein>
    <submittedName>
        <fullName evidence="2">Uncharacterized protein</fullName>
    </submittedName>
</protein>
<reference evidence="3" key="3">
    <citation type="submission" date="2021-08" db="EMBL/GenBank/DDBJ databases">
        <authorList>
            <person name="Tani A."/>
            <person name="Ola A."/>
            <person name="Ogura Y."/>
            <person name="Katsura K."/>
            <person name="Hayashi T."/>
        </authorList>
    </citation>
    <scope>NUCLEOTIDE SEQUENCE</scope>
    <source>
        <strain evidence="3">DSM 21893</strain>
    </source>
</reference>
<sequence>MILASRNIVNEHREIAAIAITYGIFLSGIMLLTWTMA</sequence>
<reference evidence="2" key="2">
    <citation type="submission" date="2019-12" db="EMBL/GenBank/DDBJ databases">
        <authorList>
            <person name="Cremers G."/>
        </authorList>
    </citation>
    <scope>NUCLEOTIDE SEQUENCE</scope>
    <source>
        <strain evidence="2">Mbul1</strain>
    </source>
</reference>
<evidence type="ECO:0000313" key="3">
    <source>
        <dbReference type="EMBL" id="GJD41188.1"/>
    </source>
</evidence>